<dbReference type="Gene3D" id="3.60.15.10">
    <property type="entry name" value="Ribonuclease Z/Hydroxyacylglutathione hydrolase-like"/>
    <property type="match status" value="1"/>
</dbReference>
<dbReference type="SUPFAM" id="SSF56281">
    <property type="entry name" value="Metallo-hydrolase/oxidoreductase"/>
    <property type="match status" value="1"/>
</dbReference>
<comment type="caution">
    <text evidence="4">The sequence shown here is derived from an EMBL/GenBank/DDBJ whole genome shotgun (WGS) entry which is preliminary data.</text>
</comment>
<dbReference type="Pfam" id="PF12706">
    <property type="entry name" value="Lactamase_B_2"/>
    <property type="match status" value="1"/>
</dbReference>
<dbReference type="AlphaFoldDB" id="A0A0P8BRM1"/>
<evidence type="ECO:0000313" key="7">
    <source>
        <dbReference type="Proteomes" id="UP000182800"/>
    </source>
</evidence>
<gene>
    <name evidence="5" type="ORF">GA0071312_0573</name>
    <name evidence="4" type="ORF">HLUCCO17_03485</name>
</gene>
<proteinExistence type="inferred from homology"/>
<protein>
    <recommendedName>
        <fullName evidence="2">UPF0173 metal-dependent hydrolase GA0071312_0573</fullName>
    </recommendedName>
</protein>
<dbReference type="NCBIfam" id="NF001911">
    <property type="entry name" value="PRK00685.1"/>
    <property type="match status" value="1"/>
</dbReference>
<dbReference type="InterPro" id="IPR036866">
    <property type="entry name" value="RibonucZ/Hydroxyglut_hydro"/>
</dbReference>
<name>A0A0P8BRM1_9HYPH</name>
<dbReference type="SMART" id="SM00849">
    <property type="entry name" value="Lactamase_B"/>
    <property type="match status" value="1"/>
</dbReference>
<dbReference type="PANTHER" id="PTHR43546">
    <property type="entry name" value="UPF0173 METAL-DEPENDENT HYDROLASE MJ1163-RELATED"/>
    <property type="match status" value="1"/>
</dbReference>
<evidence type="ECO:0000313" key="5">
    <source>
        <dbReference type="EMBL" id="SCC78932.1"/>
    </source>
</evidence>
<keyword evidence="7" id="KW-1185">Reference proteome</keyword>
<evidence type="ECO:0000259" key="3">
    <source>
        <dbReference type="SMART" id="SM00849"/>
    </source>
</evidence>
<dbReference type="EMBL" id="LJSX01000003">
    <property type="protein sequence ID" value="KPQ12241.1"/>
    <property type="molecule type" value="Genomic_DNA"/>
</dbReference>
<dbReference type="PANTHER" id="PTHR43546:SF3">
    <property type="entry name" value="UPF0173 METAL-DEPENDENT HYDROLASE MJ1163"/>
    <property type="match status" value="1"/>
</dbReference>
<reference evidence="5 7" key="2">
    <citation type="submission" date="2016-08" db="EMBL/GenBank/DDBJ databases">
        <authorList>
            <person name="Varghese N."/>
            <person name="Submissions Spin"/>
        </authorList>
    </citation>
    <scope>NUCLEOTIDE SEQUENCE [LARGE SCALE GENOMIC DNA]</scope>
    <source>
        <strain evidence="5 7">HL-109</strain>
    </source>
</reference>
<evidence type="ECO:0000313" key="6">
    <source>
        <dbReference type="Proteomes" id="UP000050497"/>
    </source>
</evidence>
<evidence type="ECO:0000256" key="2">
    <source>
        <dbReference type="HAMAP-Rule" id="MF_00457"/>
    </source>
</evidence>
<dbReference type="EMBL" id="FMBM01000001">
    <property type="protein sequence ID" value="SCC78932.1"/>
    <property type="molecule type" value="Genomic_DNA"/>
</dbReference>
<feature type="domain" description="Metallo-beta-lactamase" evidence="3">
    <location>
        <begin position="7"/>
        <end position="197"/>
    </location>
</feature>
<dbReference type="Proteomes" id="UP000182800">
    <property type="component" value="Unassembled WGS sequence"/>
</dbReference>
<sequence>MKITWYGHSAFRLEFGENNILIDPFFTGNPAFEGDAEKAGEGTTHILITHGHGDHVGDAPAIAQRTGAKIVTSFELCMYLAKQGIENFDPMNLGGTTDQGGFRVTMVRADHSAGMVETDVNFPLGPSAGLVVKAPGEPTVYHMGDTDIFGDMALIAELHQPDVVIVPIGDRFTMDATTAALAMKRYFSRARVAIPCHYGSFPIIAQDADGFVAAMEGSGIQVVVGQKNMPVRIDN</sequence>
<dbReference type="RefSeq" id="WP_074443532.1">
    <property type="nucleotide sequence ID" value="NZ_FMBM01000001.1"/>
</dbReference>
<dbReference type="InterPro" id="IPR001279">
    <property type="entry name" value="Metallo-B-lactamas"/>
</dbReference>
<evidence type="ECO:0000313" key="4">
    <source>
        <dbReference type="EMBL" id="KPQ12241.1"/>
    </source>
</evidence>
<dbReference type="GO" id="GO:0016787">
    <property type="term" value="F:hydrolase activity"/>
    <property type="evidence" value="ECO:0007669"/>
    <property type="project" value="UniProtKB-UniRule"/>
</dbReference>
<dbReference type="STRING" id="1653334.GA0071312_0573"/>
<reference evidence="4 6" key="1">
    <citation type="submission" date="2015-09" db="EMBL/GenBank/DDBJ databases">
        <title>Identification and resolution of microdiversity through metagenomic sequencing of parallel consortia.</title>
        <authorList>
            <person name="Nelson W.C."/>
            <person name="Romine M.F."/>
            <person name="Lindemann S.R."/>
        </authorList>
    </citation>
    <scope>NUCLEOTIDE SEQUENCE [LARGE SCALE GENOMIC DNA]</scope>
    <source>
        <strain evidence="4">HL-109</strain>
    </source>
</reference>
<dbReference type="InterPro" id="IPR050114">
    <property type="entry name" value="UPF0173_UPF0282_UlaG_hydrolase"/>
</dbReference>
<evidence type="ECO:0000256" key="1">
    <source>
        <dbReference type="ARBA" id="ARBA00022801"/>
    </source>
</evidence>
<dbReference type="Proteomes" id="UP000050497">
    <property type="component" value="Unassembled WGS sequence"/>
</dbReference>
<organism evidence="4 6">
    <name type="scientific">Saliniramus fredricksonii</name>
    <dbReference type="NCBI Taxonomy" id="1653334"/>
    <lineage>
        <taxon>Bacteria</taxon>
        <taxon>Pseudomonadati</taxon>
        <taxon>Pseudomonadota</taxon>
        <taxon>Alphaproteobacteria</taxon>
        <taxon>Hyphomicrobiales</taxon>
        <taxon>Salinarimonadaceae</taxon>
        <taxon>Saliniramus</taxon>
    </lineage>
</organism>
<keyword evidence="1 2" id="KW-0378">Hydrolase</keyword>
<dbReference type="HAMAP" id="MF_00457">
    <property type="entry name" value="UPF0173"/>
    <property type="match status" value="1"/>
</dbReference>
<dbReference type="PATRIC" id="fig|1653334.4.peg.3303"/>
<dbReference type="InterPro" id="IPR022877">
    <property type="entry name" value="UPF0173"/>
</dbReference>
<comment type="similarity">
    <text evidence="2">Belongs to the UPF0173 family.</text>
</comment>
<dbReference type="OrthoDB" id="9789133at2"/>
<accession>A0A0P8BRM1</accession>